<evidence type="ECO:0000313" key="1">
    <source>
        <dbReference type="EMBL" id="PZV35971.1"/>
    </source>
</evidence>
<dbReference type="EMBL" id="MZXV01000051">
    <property type="protein sequence ID" value="PZV35971.1"/>
    <property type="molecule type" value="Genomic_DNA"/>
</dbReference>
<accession>A0A2W7C106</accession>
<evidence type="ECO:0000313" key="2">
    <source>
        <dbReference type="Proteomes" id="UP000248616"/>
    </source>
</evidence>
<protein>
    <submittedName>
        <fullName evidence="1">Uncharacterized protein</fullName>
    </submittedName>
</protein>
<dbReference type="AlphaFoldDB" id="A0A2W7C106"/>
<organism evidence="1 2">
    <name type="scientific">Mesorhizobium kowhaii</name>
    <dbReference type="NCBI Taxonomy" id="1300272"/>
    <lineage>
        <taxon>Bacteria</taxon>
        <taxon>Pseudomonadati</taxon>
        <taxon>Pseudomonadota</taxon>
        <taxon>Alphaproteobacteria</taxon>
        <taxon>Hyphomicrobiales</taxon>
        <taxon>Phyllobacteriaceae</taxon>
        <taxon>Mesorhizobium</taxon>
    </lineage>
</organism>
<proteinExistence type="predicted"/>
<dbReference type="RefSeq" id="WP_167458622.1">
    <property type="nucleotide sequence ID" value="NZ_MZXV01000051.1"/>
</dbReference>
<reference evidence="2" key="1">
    <citation type="submission" date="2017-03" db="EMBL/GenBank/DDBJ databases">
        <authorList>
            <person name="Safronova V.I."/>
            <person name="Sazanova A.L."/>
            <person name="Chirak E.R."/>
        </authorList>
    </citation>
    <scope>NUCLEOTIDE SEQUENCE [LARGE SCALE GENOMIC DNA]</scope>
    <source>
        <strain evidence="2">Ach-343</strain>
    </source>
</reference>
<dbReference type="InterPro" id="IPR029060">
    <property type="entry name" value="PIN-like_dom_sf"/>
</dbReference>
<keyword evidence="2" id="KW-1185">Reference proteome</keyword>
<dbReference type="SUPFAM" id="SSF88723">
    <property type="entry name" value="PIN domain-like"/>
    <property type="match status" value="1"/>
</dbReference>
<name>A0A2W7C106_9HYPH</name>
<gene>
    <name evidence="1" type="ORF">B5V02_22310</name>
</gene>
<dbReference type="Proteomes" id="UP000248616">
    <property type="component" value="Unassembled WGS sequence"/>
</dbReference>
<comment type="caution">
    <text evidence="1">The sequence shown here is derived from an EMBL/GenBank/DDBJ whole genome shotgun (WGS) entry which is preliminary data.</text>
</comment>
<dbReference type="Gene3D" id="3.40.50.1010">
    <property type="entry name" value="5'-nuclease"/>
    <property type="match status" value="1"/>
</dbReference>
<sequence>MVVIDATLLMLLLHPGAGVPLDESGKPVERSQDRIAHLIASLERSRQRLVIPTPALSEVLVRVEPGAAQLIIEKISELSVFRIEPFDQRAAIEVAAMTRNSFDGGRKPARRPDESTWAKLKYDRQIVAIAVVVGARAIYSDDKGIRAVADRQRIPVVRLSELELPPESAQHSMDFEGSQPSA</sequence>